<protein>
    <submittedName>
        <fullName evidence="1">Uncharacterized protein</fullName>
    </submittedName>
</protein>
<dbReference type="OrthoDB" id="9830363at2"/>
<reference evidence="1 2" key="1">
    <citation type="submission" date="2019-02" db="EMBL/GenBank/DDBJ databases">
        <title>Hyunsoonleella sp., isolated from marine sediment.</title>
        <authorList>
            <person name="Liu B.-T."/>
        </authorList>
    </citation>
    <scope>NUCLEOTIDE SEQUENCE [LARGE SCALE GENOMIC DNA]</scope>
    <source>
        <strain evidence="1 2">T58</strain>
    </source>
</reference>
<gene>
    <name evidence="1" type="ORF">EYD45_15935</name>
</gene>
<dbReference type="PROSITE" id="PS51257">
    <property type="entry name" value="PROKAR_LIPOPROTEIN"/>
    <property type="match status" value="1"/>
</dbReference>
<dbReference type="AlphaFoldDB" id="A0A4Q9F9I6"/>
<keyword evidence="2" id="KW-1185">Reference proteome</keyword>
<accession>A0A4Q9F9I6</accession>
<dbReference type="Proteomes" id="UP000291142">
    <property type="component" value="Unassembled WGS sequence"/>
</dbReference>
<comment type="caution">
    <text evidence="1">The sequence shown here is derived from an EMBL/GenBank/DDBJ whole genome shotgun (WGS) entry which is preliminary data.</text>
</comment>
<evidence type="ECO:0000313" key="2">
    <source>
        <dbReference type="Proteomes" id="UP000291142"/>
    </source>
</evidence>
<organism evidence="1 2">
    <name type="scientific">Hyunsoonleella flava</name>
    <dbReference type="NCBI Taxonomy" id="2527939"/>
    <lineage>
        <taxon>Bacteria</taxon>
        <taxon>Pseudomonadati</taxon>
        <taxon>Bacteroidota</taxon>
        <taxon>Flavobacteriia</taxon>
        <taxon>Flavobacteriales</taxon>
        <taxon>Flavobacteriaceae</taxon>
    </lineage>
</organism>
<name>A0A4Q9F9I6_9FLAO</name>
<sequence>MKTLKTIFLLVSVLTLSCSENDGSEDEQQSTQGSISIAFTNGGGFAMENIVATISNYYETSQTLSINITADTEGPSGGKLTLTVVDNDTTFQALVNGTKFPIGDTSKSFYATLRYVDNSSTFTGISGSLDISTIEDNLNGDADKLRLNAVFSSFDGSVIMNSTISDLILDCFECAG</sequence>
<evidence type="ECO:0000313" key="1">
    <source>
        <dbReference type="EMBL" id="TBM99005.1"/>
    </source>
</evidence>
<dbReference type="RefSeq" id="WP_130965663.1">
    <property type="nucleotide sequence ID" value="NZ_SIRT01000018.1"/>
</dbReference>
<dbReference type="EMBL" id="SIRT01000018">
    <property type="protein sequence ID" value="TBM99005.1"/>
    <property type="molecule type" value="Genomic_DNA"/>
</dbReference>
<proteinExistence type="predicted"/>